<evidence type="ECO:0000313" key="2">
    <source>
        <dbReference type="EMBL" id="ONG50031.1"/>
    </source>
</evidence>
<gene>
    <name evidence="2" type="ORF">BKE38_19785</name>
</gene>
<dbReference type="InterPro" id="IPR025402">
    <property type="entry name" value="DMP19_C"/>
</dbReference>
<comment type="caution">
    <text evidence="2">The sequence shown here is derived from an EMBL/GenBank/DDBJ whole genome shotgun (WGS) entry which is preliminary data.</text>
</comment>
<organism evidence="2 3">
    <name type="scientific">Teichococcus deserti</name>
    <dbReference type="NCBI Taxonomy" id="1817963"/>
    <lineage>
        <taxon>Bacteria</taxon>
        <taxon>Pseudomonadati</taxon>
        <taxon>Pseudomonadota</taxon>
        <taxon>Alphaproteobacteria</taxon>
        <taxon>Acetobacterales</taxon>
        <taxon>Roseomonadaceae</taxon>
        <taxon>Roseomonas</taxon>
    </lineage>
</organism>
<keyword evidence="3" id="KW-1185">Reference proteome</keyword>
<name>A0A1V2GYM8_9PROT</name>
<dbReference type="OrthoDB" id="3720724at2"/>
<accession>A0A1V2GYM8</accession>
<dbReference type="RefSeq" id="WP_076959026.1">
    <property type="nucleotide sequence ID" value="NZ_MLCO01000211.1"/>
</dbReference>
<evidence type="ECO:0000259" key="1">
    <source>
        <dbReference type="Pfam" id="PF14300"/>
    </source>
</evidence>
<proteinExistence type="predicted"/>
<dbReference type="EMBL" id="MLCO01000211">
    <property type="protein sequence ID" value="ONG50031.1"/>
    <property type="molecule type" value="Genomic_DNA"/>
</dbReference>
<dbReference type="AlphaFoldDB" id="A0A1V2GYM8"/>
<evidence type="ECO:0000313" key="3">
    <source>
        <dbReference type="Proteomes" id="UP000188879"/>
    </source>
</evidence>
<dbReference type="Gene3D" id="1.20.1420.60">
    <property type="match status" value="1"/>
</dbReference>
<dbReference type="Pfam" id="PF14300">
    <property type="entry name" value="DMP19"/>
    <property type="match status" value="1"/>
</dbReference>
<sequence length="307" mass="33505">MHVQTILVKQSSLNDPQPFALVGDTVDFVNTLQAHGAFLPEELPRDALRAYHCDDYLAQVMNGGHGQFVGNRRWPEPMIRDIAEGLAAMQAEPYARIFAELRTIVARHGSWEQAETAPELEALDDRFFALDAYQTFSPRIAAWLRGLPILEPVPDADLPARLEALRHPDHAARLAERAHAAEAARAREPLWVAGRMLCALAGCAPMGGLVAGDPTARAPDGREGAWTIATAEENKVLFLFDDVAILCDAYLADGSRVTQARMQAHFAAIEADPDDLHLLDVFSEVTHRELARIPASQVQAAVRAAGG</sequence>
<reference evidence="2 3" key="1">
    <citation type="submission" date="2016-10" db="EMBL/GenBank/DDBJ databases">
        <title>Draft Genome sequence of Roseomonas sp. strain M3.</title>
        <authorList>
            <person name="Subhash Y."/>
            <person name="Lee S."/>
        </authorList>
    </citation>
    <scope>NUCLEOTIDE SEQUENCE [LARGE SCALE GENOMIC DNA]</scope>
    <source>
        <strain evidence="2 3">M3</strain>
    </source>
</reference>
<feature type="domain" description="DNA mimic protein DMP19 C-terminal" evidence="1">
    <location>
        <begin position="41"/>
        <end position="145"/>
    </location>
</feature>
<dbReference type="Proteomes" id="UP000188879">
    <property type="component" value="Unassembled WGS sequence"/>
</dbReference>
<protein>
    <recommendedName>
        <fullName evidence="1">DNA mimic protein DMP19 C-terminal domain-containing protein</fullName>
    </recommendedName>
</protein>